<dbReference type="Pfam" id="PF02416">
    <property type="entry name" value="TatA_B_E"/>
    <property type="match status" value="1"/>
</dbReference>
<dbReference type="Gene3D" id="1.20.5.3310">
    <property type="match status" value="1"/>
</dbReference>
<dbReference type="GO" id="GO:0016020">
    <property type="term" value="C:membrane"/>
    <property type="evidence" value="ECO:0007669"/>
    <property type="project" value="UniProtKB-ARBA"/>
</dbReference>
<keyword evidence="2" id="KW-0813">Transport</keyword>
<evidence type="ECO:0000256" key="3">
    <source>
        <dbReference type="ARBA" id="ARBA00022692"/>
    </source>
</evidence>
<keyword evidence="4" id="KW-0653">Protein transport</keyword>
<evidence type="ECO:0000256" key="7">
    <source>
        <dbReference type="ARBA" id="ARBA00023136"/>
    </source>
</evidence>
<keyword evidence="5" id="KW-1133">Transmembrane helix</keyword>
<keyword evidence="7" id="KW-0472">Membrane</keyword>
<dbReference type="EMBL" id="LCFQ01000002">
    <property type="protein sequence ID" value="KKS98819.1"/>
    <property type="molecule type" value="Genomic_DNA"/>
</dbReference>
<accession>A0A0G1DMF5</accession>
<evidence type="ECO:0000256" key="1">
    <source>
        <dbReference type="ARBA" id="ARBA00004167"/>
    </source>
</evidence>
<evidence type="ECO:0000313" key="9">
    <source>
        <dbReference type="Proteomes" id="UP000034090"/>
    </source>
</evidence>
<comment type="caution">
    <text evidence="8">The sequence shown here is derived from an EMBL/GenBank/DDBJ whole genome shotgun (WGS) entry which is preliminary data.</text>
</comment>
<keyword evidence="6" id="KW-0811">Translocation</keyword>
<comment type="subcellular location">
    <subcellularLocation>
        <location evidence="1">Membrane</location>
        <topology evidence="1">Single-pass membrane protein</topology>
    </subcellularLocation>
</comment>
<evidence type="ECO:0000256" key="2">
    <source>
        <dbReference type="ARBA" id="ARBA00022448"/>
    </source>
</evidence>
<reference evidence="8 9" key="1">
    <citation type="journal article" date="2015" name="Nature">
        <title>rRNA introns, odd ribosomes, and small enigmatic genomes across a large radiation of phyla.</title>
        <authorList>
            <person name="Brown C.T."/>
            <person name="Hug L.A."/>
            <person name="Thomas B.C."/>
            <person name="Sharon I."/>
            <person name="Castelle C.J."/>
            <person name="Singh A."/>
            <person name="Wilkins M.J."/>
            <person name="Williams K.H."/>
            <person name="Banfield J.F."/>
        </authorList>
    </citation>
    <scope>NUCLEOTIDE SEQUENCE [LARGE SCALE GENOMIC DNA]</scope>
</reference>
<gene>
    <name evidence="8" type="ORF">UV74_C0002G0038</name>
</gene>
<protein>
    <submittedName>
        <fullName evidence="8">Sec-independent protein translocase protein TatA</fullName>
    </submittedName>
</protein>
<organism evidence="8 9">
    <name type="scientific">Candidatus Woesebacteria bacterium GW2011_GWB1_43_14</name>
    <dbReference type="NCBI Taxonomy" id="1618578"/>
    <lineage>
        <taxon>Bacteria</taxon>
        <taxon>Candidatus Woeseibacteriota</taxon>
    </lineage>
</organism>
<sequence length="68" mass="7207">MLNFVKNIGPTELIVLLAIVVILFGRKIAVGLGRSTGQSLKEIKKIKNELTGAAGEIMGNGKDDQKGV</sequence>
<evidence type="ECO:0000256" key="6">
    <source>
        <dbReference type="ARBA" id="ARBA00023010"/>
    </source>
</evidence>
<dbReference type="GO" id="GO:0015031">
    <property type="term" value="P:protein transport"/>
    <property type="evidence" value="ECO:0007669"/>
    <property type="project" value="UniProtKB-KW"/>
</dbReference>
<dbReference type="Proteomes" id="UP000034090">
    <property type="component" value="Unassembled WGS sequence"/>
</dbReference>
<evidence type="ECO:0000256" key="5">
    <source>
        <dbReference type="ARBA" id="ARBA00022989"/>
    </source>
</evidence>
<keyword evidence="3" id="KW-0812">Transmembrane</keyword>
<evidence type="ECO:0000313" key="8">
    <source>
        <dbReference type="EMBL" id="KKS98819.1"/>
    </source>
</evidence>
<dbReference type="STRING" id="1618578.UV74_C0002G0038"/>
<name>A0A0G1DMF5_9BACT</name>
<dbReference type="AlphaFoldDB" id="A0A0G1DMF5"/>
<dbReference type="InterPro" id="IPR003369">
    <property type="entry name" value="TatA/B/E"/>
</dbReference>
<evidence type="ECO:0000256" key="4">
    <source>
        <dbReference type="ARBA" id="ARBA00022927"/>
    </source>
</evidence>
<proteinExistence type="predicted"/>